<feature type="transmembrane region" description="Helical" evidence="2">
    <location>
        <begin position="269"/>
        <end position="294"/>
    </location>
</feature>
<keyword evidence="4" id="KW-1185">Reference proteome</keyword>
<dbReference type="PANTHER" id="PTHR47755">
    <property type="entry name" value="CELL DIVISION PROTEIN FTSX"/>
    <property type="match status" value="1"/>
</dbReference>
<keyword evidence="2" id="KW-0812">Transmembrane</keyword>
<keyword evidence="2" id="KW-1133">Transmembrane helix</keyword>
<proteinExistence type="predicted"/>
<feature type="region of interest" description="Disordered" evidence="1">
    <location>
        <begin position="1"/>
        <end position="59"/>
    </location>
</feature>
<evidence type="ECO:0000313" key="3">
    <source>
        <dbReference type="EMBL" id="SOB99382.1"/>
    </source>
</evidence>
<name>A0A285S379_9HYPH</name>
<dbReference type="OrthoDB" id="9814843at2"/>
<feature type="compositionally biased region" description="Basic residues" evidence="1">
    <location>
        <begin position="34"/>
        <end position="47"/>
    </location>
</feature>
<keyword evidence="3" id="KW-0131">Cell cycle</keyword>
<feature type="transmembrane region" description="Helical" evidence="2">
    <location>
        <begin position="314"/>
        <end position="343"/>
    </location>
</feature>
<dbReference type="GO" id="GO:0016020">
    <property type="term" value="C:membrane"/>
    <property type="evidence" value="ECO:0007669"/>
    <property type="project" value="InterPro"/>
</dbReference>
<dbReference type="InterPro" id="IPR004513">
    <property type="entry name" value="FtsX"/>
</dbReference>
<dbReference type="PANTHER" id="PTHR47755:SF1">
    <property type="entry name" value="CELL DIVISION PROTEIN FTSX"/>
    <property type="match status" value="1"/>
</dbReference>
<evidence type="ECO:0000256" key="2">
    <source>
        <dbReference type="SAM" id="Phobius"/>
    </source>
</evidence>
<feature type="transmembrane region" description="Helical" evidence="2">
    <location>
        <begin position="69"/>
        <end position="91"/>
    </location>
</feature>
<reference evidence="3 4" key="1">
    <citation type="submission" date="2017-08" db="EMBL/GenBank/DDBJ databases">
        <authorList>
            <person name="de Groot N.N."/>
        </authorList>
    </citation>
    <scope>NUCLEOTIDE SEQUENCE [LARGE SCALE GENOMIC DNA]</scope>
    <source>
        <strain evidence="3 4">USBA 352</strain>
    </source>
</reference>
<keyword evidence="2" id="KW-0472">Membrane</keyword>
<dbReference type="AlphaFoldDB" id="A0A285S379"/>
<organism evidence="3 4">
    <name type="scientific">Stappia indica</name>
    <dbReference type="NCBI Taxonomy" id="538381"/>
    <lineage>
        <taxon>Bacteria</taxon>
        <taxon>Pseudomonadati</taxon>
        <taxon>Pseudomonadota</taxon>
        <taxon>Alphaproteobacteria</taxon>
        <taxon>Hyphomicrobiales</taxon>
        <taxon>Stappiaceae</taxon>
        <taxon>Stappia</taxon>
    </lineage>
</organism>
<dbReference type="GO" id="GO:0051301">
    <property type="term" value="P:cell division"/>
    <property type="evidence" value="ECO:0007669"/>
    <property type="project" value="UniProtKB-KW"/>
</dbReference>
<sequence>MTDDDRTQRAGPAGGAGGEGRRSARPAAGGRPAASRRPKAGAKTRKRGAPDELRPSAPIVPPQAVAGRALTLVVAIMSFLACLTVGGVTIIHEAASAWSNDLLREVTIQIRPAEGVDMLREIEKATAAAKAQAGVGAVRALSDQETRELLQPWLGAGLELESLPVPRLIQVQVSQPSVFDLAGLRAAISAEVSRASVDDHSLWTSRLAAMANAVVLGGLAVLSLVLGSMVLSVVFATRAAMAGNRDVVEVLHFVGAEDSFVAREFQRHFLLLGLQGGLAGGVAAILVFLVLGFLADERTGLQGLARSMDMFGGVSVGVGGYLGVLAIIFLVTVLTAATSRLAVRAHLRRIE</sequence>
<dbReference type="GO" id="GO:0032153">
    <property type="term" value="C:cell division site"/>
    <property type="evidence" value="ECO:0007669"/>
    <property type="project" value="TreeGrafter"/>
</dbReference>
<dbReference type="STRING" id="538381.GCA_001696535_04208"/>
<gene>
    <name evidence="3" type="ORF">SAMN05421512_10395</name>
</gene>
<dbReference type="EMBL" id="OBML01000003">
    <property type="protein sequence ID" value="SOB99382.1"/>
    <property type="molecule type" value="Genomic_DNA"/>
</dbReference>
<keyword evidence="3" id="KW-0132">Cell division</keyword>
<protein>
    <submittedName>
        <fullName evidence="3">Cell division transport system permease protein</fullName>
    </submittedName>
</protein>
<dbReference type="RefSeq" id="WP_097174255.1">
    <property type="nucleotide sequence ID" value="NZ_JAJGNR010000003.1"/>
</dbReference>
<evidence type="ECO:0000256" key="1">
    <source>
        <dbReference type="SAM" id="MobiDB-lite"/>
    </source>
</evidence>
<feature type="transmembrane region" description="Helical" evidence="2">
    <location>
        <begin position="209"/>
        <end position="235"/>
    </location>
</feature>
<accession>A0A285S379</accession>
<evidence type="ECO:0000313" key="4">
    <source>
        <dbReference type="Proteomes" id="UP000219331"/>
    </source>
</evidence>
<dbReference type="Proteomes" id="UP000219331">
    <property type="component" value="Unassembled WGS sequence"/>
</dbReference>